<sequence>MSSMNRLASQCRSIKGLGYRDEFVERGSLECAKVRGGAAILRVAGGREREVGRSGYYGVLLRAVLCLQRWCGRDRCGRWGGVRRGGGVVVSDEFGSEGCWNLEIVASSGSQVERREEQGFISD</sequence>
<accession>A0AAE0T262</accession>
<reference evidence="1" key="2">
    <citation type="journal article" date="2021" name="Genome Biol. Evol.">
        <title>Developing a high-quality reference genome for a parasitic bivalve with doubly uniparental inheritance (Bivalvia: Unionida).</title>
        <authorList>
            <person name="Smith C.H."/>
        </authorList>
    </citation>
    <scope>NUCLEOTIDE SEQUENCE</scope>
    <source>
        <strain evidence="1">CHS0354</strain>
        <tissue evidence="1">Mantle</tissue>
    </source>
</reference>
<evidence type="ECO:0000313" key="1">
    <source>
        <dbReference type="EMBL" id="KAK3602442.1"/>
    </source>
</evidence>
<reference evidence="1" key="1">
    <citation type="journal article" date="2021" name="Genome Biol. Evol.">
        <title>A High-Quality Reference Genome for a Parasitic Bivalve with Doubly Uniparental Inheritance (Bivalvia: Unionida).</title>
        <authorList>
            <person name="Smith C.H."/>
        </authorList>
    </citation>
    <scope>NUCLEOTIDE SEQUENCE</scope>
    <source>
        <strain evidence="1">CHS0354</strain>
    </source>
</reference>
<dbReference type="AlphaFoldDB" id="A0AAE0T262"/>
<dbReference type="Proteomes" id="UP001195483">
    <property type="component" value="Unassembled WGS sequence"/>
</dbReference>
<name>A0AAE0T262_9BIVA</name>
<keyword evidence="2" id="KW-1185">Reference proteome</keyword>
<gene>
    <name evidence="1" type="ORF">CHS0354_005906</name>
</gene>
<dbReference type="EMBL" id="JAEAOA010000421">
    <property type="protein sequence ID" value="KAK3602442.1"/>
    <property type="molecule type" value="Genomic_DNA"/>
</dbReference>
<protein>
    <submittedName>
        <fullName evidence="1">Uncharacterized protein</fullName>
    </submittedName>
</protein>
<comment type="caution">
    <text evidence="1">The sequence shown here is derived from an EMBL/GenBank/DDBJ whole genome shotgun (WGS) entry which is preliminary data.</text>
</comment>
<evidence type="ECO:0000313" key="2">
    <source>
        <dbReference type="Proteomes" id="UP001195483"/>
    </source>
</evidence>
<organism evidence="1 2">
    <name type="scientific">Potamilus streckersoni</name>
    <dbReference type="NCBI Taxonomy" id="2493646"/>
    <lineage>
        <taxon>Eukaryota</taxon>
        <taxon>Metazoa</taxon>
        <taxon>Spiralia</taxon>
        <taxon>Lophotrochozoa</taxon>
        <taxon>Mollusca</taxon>
        <taxon>Bivalvia</taxon>
        <taxon>Autobranchia</taxon>
        <taxon>Heteroconchia</taxon>
        <taxon>Palaeoheterodonta</taxon>
        <taxon>Unionida</taxon>
        <taxon>Unionoidea</taxon>
        <taxon>Unionidae</taxon>
        <taxon>Ambleminae</taxon>
        <taxon>Lampsilini</taxon>
        <taxon>Potamilus</taxon>
    </lineage>
</organism>
<proteinExistence type="predicted"/>
<reference evidence="1" key="3">
    <citation type="submission" date="2023-05" db="EMBL/GenBank/DDBJ databases">
        <authorList>
            <person name="Smith C.H."/>
        </authorList>
    </citation>
    <scope>NUCLEOTIDE SEQUENCE</scope>
    <source>
        <strain evidence="1">CHS0354</strain>
        <tissue evidence="1">Mantle</tissue>
    </source>
</reference>